<dbReference type="EMBL" id="CM056795">
    <property type="protein sequence ID" value="KAJ8720553.1"/>
    <property type="molecule type" value="Genomic_DNA"/>
</dbReference>
<sequence length="144" mass="16570">MMKVYAGYHERGCKERIYNYRLCRARRVVENVFGILSAVFRVLRKPMLLEPKTATSVVTAITSLHNFLRKGNNAHVYTPAGSFDEELNGQVRLGNWREGNNDMTSMLSLQIRPRRATTSTHNIRNEVAEYCIQQGSVSWQENYA</sequence>
<comment type="caution">
    <text evidence="1">The sequence shown here is derived from an EMBL/GenBank/DDBJ whole genome shotgun (WGS) entry which is preliminary data.</text>
</comment>
<keyword evidence="2" id="KW-1185">Reference proteome</keyword>
<proteinExistence type="predicted"/>
<organism evidence="1 2">
    <name type="scientific">Mythimna loreyi</name>
    <dbReference type="NCBI Taxonomy" id="667449"/>
    <lineage>
        <taxon>Eukaryota</taxon>
        <taxon>Metazoa</taxon>
        <taxon>Ecdysozoa</taxon>
        <taxon>Arthropoda</taxon>
        <taxon>Hexapoda</taxon>
        <taxon>Insecta</taxon>
        <taxon>Pterygota</taxon>
        <taxon>Neoptera</taxon>
        <taxon>Endopterygota</taxon>
        <taxon>Lepidoptera</taxon>
        <taxon>Glossata</taxon>
        <taxon>Ditrysia</taxon>
        <taxon>Noctuoidea</taxon>
        <taxon>Noctuidae</taxon>
        <taxon>Noctuinae</taxon>
        <taxon>Hadenini</taxon>
        <taxon>Mythimna</taxon>
    </lineage>
</organism>
<evidence type="ECO:0000313" key="1">
    <source>
        <dbReference type="EMBL" id="KAJ8720553.1"/>
    </source>
</evidence>
<evidence type="ECO:0000313" key="2">
    <source>
        <dbReference type="Proteomes" id="UP001231649"/>
    </source>
</evidence>
<reference evidence="1" key="1">
    <citation type="submission" date="2023-03" db="EMBL/GenBank/DDBJ databases">
        <title>Chromosome-level genomes of two armyworms, Mythimna separata and Mythimna loreyi, provide insights into the biosynthesis and reception of sex pheromones.</title>
        <authorList>
            <person name="Zhao H."/>
        </authorList>
    </citation>
    <scope>NUCLEOTIDE SEQUENCE</scope>
    <source>
        <strain evidence="1">BeijingLab</strain>
    </source>
</reference>
<protein>
    <submittedName>
        <fullName evidence="1">Uncharacterized protein</fullName>
    </submittedName>
</protein>
<dbReference type="Proteomes" id="UP001231649">
    <property type="component" value="Chromosome 19"/>
</dbReference>
<name>A0ACC2QLG3_9NEOP</name>
<accession>A0ACC2QLG3</accession>
<gene>
    <name evidence="1" type="ORF">PYW08_006018</name>
</gene>